<evidence type="ECO:0000313" key="2">
    <source>
        <dbReference type="Proteomes" id="UP000257109"/>
    </source>
</evidence>
<reference evidence="1" key="1">
    <citation type="submission" date="2018-05" db="EMBL/GenBank/DDBJ databases">
        <title>Draft genome of Mucuna pruriens seed.</title>
        <authorList>
            <person name="Nnadi N.E."/>
            <person name="Vos R."/>
            <person name="Hasami M.H."/>
            <person name="Devisetty U.K."/>
            <person name="Aguiy J.C."/>
        </authorList>
    </citation>
    <scope>NUCLEOTIDE SEQUENCE [LARGE SCALE GENOMIC DNA]</scope>
    <source>
        <strain evidence="1">JCA_2017</strain>
    </source>
</reference>
<dbReference type="Proteomes" id="UP000257109">
    <property type="component" value="Unassembled WGS sequence"/>
</dbReference>
<dbReference type="PANTHER" id="PTHR11439">
    <property type="entry name" value="GAG-POL-RELATED RETROTRANSPOSON"/>
    <property type="match status" value="1"/>
</dbReference>
<sequence>MSTHMHPTSILTIDDLDKKVDQTLYRGMIDSLLYLTTSRLDIMFNWFKKSDEYVLKGYNDVDYAGDKIERKSTSRGCHFNGANLLEDYDIFESNIPLLSDNTAAINLSKNPILHSRT</sequence>
<protein>
    <submittedName>
        <fullName evidence="1">Uncharacterized protein</fullName>
    </submittedName>
</protein>
<accession>A0A371EDA7</accession>
<dbReference type="EMBL" id="QJKJ01014596">
    <property type="protein sequence ID" value="RDX64008.1"/>
    <property type="molecule type" value="Genomic_DNA"/>
</dbReference>
<dbReference type="OrthoDB" id="1726046at2759"/>
<organism evidence="1 2">
    <name type="scientific">Mucuna pruriens</name>
    <name type="common">Velvet bean</name>
    <name type="synonym">Dolichos pruriens</name>
    <dbReference type="NCBI Taxonomy" id="157652"/>
    <lineage>
        <taxon>Eukaryota</taxon>
        <taxon>Viridiplantae</taxon>
        <taxon>Streptophyta</taxon>
        <taxon>Embryophyta</taxon>
        <taxon>Tracheophyta</taxon>
        <taxon>Spermatophyta</taxon>
        <taxon>Magnoliopsida</taxon>
        <taxon>eudicotyledons</taxon>
        <taxon>Gunneridae</taxon>
        <taxon>Pentapetalae</taxon>
        <taxon>rosids</taxon>
        <taxon>fabids</taxon>
        <taxon>Fabales</taxon>
        <taxon>Fabaceae</taxon>
        <taxon>Papilionoideae</taxon>
        <taxon>50 kb inversion clade</taxon>
        <taxon>NPAAA clade</taxon>
        <taxon>indigoferoid/millettioid clade</taxon>
        <taxon>Phaseoleae</taxon>
        <taxon>Mucuna</taxon>
    </lineage>
</organism>
<keyword evidence="2" id="KW-1185">Reference proteome</keyword>
<dbReference type="PANTHER" id="PTHR11439:SF483">
    <property type="entry name" value="PEPTIDE SYNTHASE GLIP-LIKE, PUTATIVE (AFU_ORTHOLOGUE AFUA_3G12920)-RELATED"/>
    <property type="match status" value="1"/>
</dbReference>
<gene>
    <name evidence="1" type="ORF">CR513_57485</name>
</gene>
<proteinExistence type="predicted"/>
<feature type="non-terminal residue" evidence="1">
    <location>
        <position position="1"/>
    </location>
</feature>
<dbReference type="AlphaFoldDB" id="A0A371EDA7"/>
<comment type="caution">
    <text evidence="1">The sequence shown here is derived from an EMBL/GenBank/DDBJ whole genome shotgun (WGS) entry which is preliminary data.</text>
</comment>
<evidence type="ECO:0000313" key="1">
    <source>
        <dbReference type="EMBL" id="RDX64008.1"/>
    </source>
</evidence>
<name>A0A371EDA7_MUCPR</name>